<evidence type="ECO:0000313" key="4">
    <source>
        <dbReference type="Proteomes" id="UP001159641"/>
    </source>
</evidence>
<dbReference type="Gene3D" id="1.20.80.60">
    <property type="match status" value="1"/>
</dbReference>
<protein>
    <recommendedName>
        <fullName evidence="2">FERM domain-containing protein</fullName>
    </recommendedName>
</protein>
<keyword evidence="4" id="KW-1185">Reference proteome</keyword>
<dbReference type="InterPro" id="IPR018979">
    <property type="entry name" value="FERM_N"/>
</dbReference>
<comment type="caution">
    <text evidence="3">The sequence shown here is derived from an EMBL/GenBank/DDBJ whole genome shotgun (WGS) entry which is preliminary data.</text>
</comment>
<evidence type="ECO:0000256" key="1">
    <source>
        <dbReference type="SAM" id="MobiDB-lite"/>
    </source>
</evidence>
<evidence type="ECO:0000259" key="2">
    <source>
        <dbReference type="PROSITE" id="PS50057"/>
    </source>
</evidence>
<feature type="compositionally biased region" description="Basic residues" evidence="1">
    <location>
        <begin position="67"/>
        <end position="87"/>
    </location>
</feature>
<dbReference type="CDD" id="cd14473">
    <property type="entry name" value="FERM_B-lobe"/>
    <property type="match status" value="1"/>
</dbReference>
<evidence type="ECO:0000313" key="3">
    <source>
        <dbReference type="EMBL" id="KAJ8797434.1"/>
    </source>
</evidence>
<sequence>MKSQVLSDFCKSGAWQEAKSFYEIHNLSEQSGLQPAHSLAGQHSEHFINGVNLILERRVGNVEQSRKGRLKKEKHWSNKQKKRKQKSSGKALFNLSCSHLNLAEKEYFGLEFCSHSGNNVWLELLKSITKQVKMDPGHLREELTRDFPPLLCRYLFTLQIKKDLALGRLPCSDNCTALMISHILQCK</sequence>
<dbReference type="InterPro" id="IPR035963">
    <property type="entry name" value="FERM_2"/>
</dbReference>
<dbReference type="InterPro" id="IPR051835">
    <property type="entry name" value="RAC1-GEF"/>
</dbReference>
<dbReference type="Proteomes" id="UP001159641">
    <property type="component" value="Unassembled WGS sequence"/>
</dbReference>
<organism evidence="3 4">
    <name type="scientific">Eschrichtius robustus</name>
    <name type="common">California gray whale</name>
    <name type="synonym">Eschrichtius gibbosus</name>
    <dbReference type="NCBI Taxonomy" id="9764"/>
    <lineage>
        <taxon>Eukaryota</taxon>
        <taxon>Metazoa</taxon>
        <taxon>Chordata</taxon>
        <taxon>Craniata</taxon>
        <taxon>Vertebrata</taxon>
        <taxon>Euteleostomi</taxon>
        <taxon>Mammalia</taxon>
        <taxon>Eutheria</taxon>
        <taxon>Laurasiatheria</taxon>
        <taxon>Artiodactyla</taxon>
        <taxon>Whippomorpha</taxon>
        <taxon>Cetacea</taxon>
        <taxon>Mysticeti</taxon>
        <taxon>Eschrichtiidae</taxon>
        <taxon>Eschrichtius</taxon>
    </lineage>
</organism>
<accession>A0AB34I4C9</accession>
<dbReference type="PANTHER" id="PTHR45858:SF1">
    <property type="entry name" value="FERM DOMAIN-CONTAINING PROTEIN 7"/>
    <property type="match status" value="1"/>
</dbReference>
<feature type="region of interest" description="Disordered" evidence="1">
    <location>
        <begin position="65"/>
        <end position="87"/>
    </location>
</feature>
<dbReference type="AlphaFoldDB" id="A0AB34I4C9"/>
<gene>
    <name evidence="3" type="ORF">J1605_001741</name>
</gene>
<feature type="domain" description="FERM" evidence="2">
    <location>
        <begin position="66"/>
        <end position="187"/>
    </location>
</feature>
<name>A0AB34I4C9_ESCRO</name>
<reference evidence="3 4" key="1">
    <citation type="submission" date="2022-11" db="EMBL/GenBank/DDBJ databases">
        <title>Whole genome sequence of Eschrichtius robustus ER-17-0199.</title>
        <authorList>
            <person name="Bruniche-Olsen A."/>
            <person name="Black A.N."/>
            <person name="Fields C.J."/>
            <person name="Walden K."/>
            <person name="Dewoody J.A."/>
        </authorList>
    </citation>
    <scope>NUCLEOTIDE SEQUENCE [LARGE SCALE GENOMIC DNA]</scope>
    <source>
        <strain evidence="3">ER-17-0199</strain>
        <tissue evidence="3">Blubber</tissue>
    </source>
</reference>
<dbReference type="Pfam" id="PF09379">
    <property type="entry name" value="FERM_N"/>
    <property type="match status" value="1"/>
</dbReference>
<dbReference type="InterPro" id="IPR000299">
    <property type="entry name" value="FERM_domain"/>
</dbReference>
<dbReference type="PANTHER" id="PTHR45858">
    <property type="entry name" value="FERM DOMAIN CONTAINING PROTEIN"/>
    <property type="match status" value="1"/>
</dbReference>
<proteinExistence type="predicted"/>
<dbReference type="GO" id="GO:0005085">
    <property type="term" value="F:guanyl-nucleotide exchange factor activity"/>
    <property type="evidence" value="ECO:0007669"/>
    <property type="project" value="TreeGrafter"/>
</dbReference>
<dbReference type="EMBL" id="JAIQCJ010000250">
    <property type="protein sequence ID" value="KAJ8797434.1"/>
    <property type="molecule type" value="Genomic_DNA"/>
</dbReference>
<dbReference type="Gene3D" id="3.10.20.90">
    <property type="entry name" value="Phosphatidylinositol 3-kinase Catalytic Subunit, Chain A, domain 1"/>
    <property type="match status" value="1"/>
</dbReference>
<dbReference type="PROSITE" id="PS50057">
    <property type="entry name" value="FERM_3"/>
    <property type="match status" value="1"/>
</dbReference>
<dbReference type="InterPro" id="IPR029071">
    <property type="entry name" value="Ubiquitin-like_domsf"/>
</dbReference>
<dbReference type="InterPro" id="IPR019748">
    <property type="entry name" value="FERM_central"/>
</dbReference>
<dbReference type="GO" id="GO:0010975">
    <property type="term" value="P:regulation of neuron projection development"/>
    <property type="evidence" value="ECO:0007669"/>
    <property type="project" value="TreeGrafter"/>
</dbReference>
<dbReference type="SUPFAM" id="SSF54236">
    <property type="entry name" value="Ubiquitin-like"/>
    <property type="match status" value="1"/>
</dbReference>
<dbReference type="SUPFAM" id="SSF47031">
    <property type="entry name" value="Second domain of FERM"/>
    <property type="match status" value="1"/>
</dbReference>